<feature type="domain" description="HAT C-terminal dimerisation" evidence="7">
    <location>
        <begin position="495"/>
        <end position="562"/>
    </location>
</feature>
<gene>
    <name evidence="9" type="ORF">RCL2_001825000</name>
    <name evidence="10" type="ORF">RCL2_002968800</name>
    <name evidence="8" type="ORF">RclHR1_08580004</name>
</gene>
<dbReference type="InterPro" id="IPR012337">
    <property type="entry name" value="RNaseH-like_sf"/>
</dbReference>
<keyword evidence="5" id="KW-0539">Nucleus</keyword>
<dbReference type="STRING" id="94130.A0A2Z6SC81"/>
<reference evidence="9" key="2">
    <citation type="submission" date="2019-10" db="EMBL/GenBank/DDBJ databases">
        <title>Conservation and host-specific expression of non-tandemly repeated heterogenous ribosome RNA gene in arbuscular mycorrhizal fungi.</title>
        <authorList>
            <person name="Maeda T."/>
            <person name="Kobayashi Y."/>
            <person name="Nakagawa T."/>
            <person name="Ezawa T."/>
            <person name="Yamaguchi K."/>
            <person name="Bino T."/>
            <person name="Nishimoto Y."/>
            <person name="Shigenobu S."/>
            <person name="Kawaguchi M."/>
        </authorList>
    </citation>
    <scope>NUCLEOTIDE SEQUENCE</scope>
    <source>
        <strain evidence="9">HR1</strain>
    </source>
</reference>
<evidence type="ECO:0000256" key="5">
    <source>
        <dbReference type="ARBA" id="ARBA00023242"/>
    </source>
</evidence>
<proteinExistence type="predicted"/>
<dbReference type="InterPro" id="IPR008906">
    <property type="entry name" value="HATC_C_dom"/>
</dbReference>
<evidence type="ECO:0000256" key="2">
    <source>
        <dbReference type="ARBA" id="ARBA00022723"/>
    </source>
</evidence>
<dbReference type="Proteomes" id="UP000615446">
    <property type="component" value="Unassembled WGS sequence"/>
</dbReference>
<evidence type="ECO:0000256" key="4">
    <source>
        <dbReference type="ARBA" id="ARBA00022833"/>
    </source>
</evidence>
<dbReference type="Pfam" id="PF05699">
    <property type="entry name" value="Dimer_Tnp_hAT"/>
    <property type="match status" value="1"/>
</dbReference>
<feature type="domain" description="DUF659" evidence="6">
    <location>
        <begin position="136"/>
        <end position="284"/>
    </location>
</feature>
<dbReference type="InterPro" id="IPR052035">
    <property type="entry name" value="ZnF_BED_domain_contain"/>
</dbReference>
<evidence type="ECO:0000256" key="3">
    <source>
        <dbReference type="ARBA" id="ARBA00022771"/>
    </source>
</evidence>
<name>A0A2Z6SC81_9GLOM</name>
<dbReference type="EMBL" id="BLAL01000321">
    <property type="protein sequence ID" value="GET03344.1"/>
    <property type="molecule type" value="Genomic_DNA"/>
</dbReference>
<keyword evidence="4" id="KW-0862">Zinc</keyword>
<evidence type="ECO:0000313" key="8">
    <source>
        <dbReference type="EMBL" id="GBC09045.1"/>
    </source>
</evidence>
<dbReference type="EMBL" id="BLAL01000203">
    <property type="protein sequence ID" value="GES91431.1"/>
    <property type="molecule type" value="Genomic_DNA"/>
</dbReference>
<dbReference type="Proteomes" id="UP000247702">
    <property type="component" value="Unassembled WGS sequence"/>
</dbReference>
<protein>
    <submittedName>
        <fullName evidence="9">Zinc finger BED domain-containing protein 1-like</fullName>
    </submittedName>
</protein>
<dbReference type="GO" id="GO:0005634">
    <property type="term" value="C:nucleus"/>
    <property type="evidence" value="ECO:0007669"/>
    <property type="project" value="UniProtKB-SubCell"/>
</dbReference>
<dbReference type="GO" id="GO:0046983">
    <property type="term" value="F:protein dimerization activity"/>
    <property type="evidence" value="ECO:0007669"/>
    <property type="project" value="InterPro"/>
</dbReference>
<reference evidence="8 11" key="1">
    <citation type="submission" date="2017-11" db="EMBL/GenBank/DDBJ databases">
        <title>The genome of Rhizophagus clarus HR1 reveals common genetic basis of auxotrophy among arbuscular mycorrhizal fungi.</title>
        <authorList>
            <person name="Kobayashi Y."/>
        </authorList>
    </citation>
    <scope>NUCLEOTIDE SEQUENCE [LARGE SCALE GENOMIC DNA]</scope>
    <source>
        <strain evidence="8 11">HR1</strain>
    </source>
</reference>
<dbReference type="PANTHER" id="PTHR46481:SF10">
    <property type="entry name" value="ZINC FINGER BED DOMAIN-CONTAINING PROTEIN 39"/>
    <property type="match status" value="1"/>
</dbReference>
<evidence type="ECO:0000313" key="11">
    <source>
        <dbReference type="Proteomes" id="UP000247702"/>
    </source>
</evidence>
<dbReference type="AlphaFoldDB" id="A0A2Z6SC81"/>
<accession>A0A2Z6SC81</accession>
<sequence length="579" mass="66952">MSRGRPSLADVRQQFEPLSIDLRGRSTPRQRCRFCGSDVVDLIDRLKEHLIKCVDFPANLKESLDLTTSKFRKNNLQSLDQLTDQTDDETQSTLDKVDIDRKLAKFFYSAGIPFTAIENPYWLDFIQTILPAYNSPNRRNLANNLLDAEYQVERQNLDKVLNNASNITLVSDGWSNIRRESVLNFILCLPKPIFYDAKYTGSESHTAEYIYNEFKSIIEDIGPSKFAGVLTDNASAMRSAWKLLNQDYPRLICLGCNAHIGNLLIKDILKLDWVERSMNQAKQIVNFFRTHHQAESILLNQLNTITLVQPVETRWGTCLDSIQSIRRCKLGLQMSVVQPEVSSKMTHDLKEQILGDLLWANLEALDYFLTPFVKLIRLFESDTPLLSYIYEEWRQIRESINAQVLDLNFKMKVHRLIDNRFEFAFHPAMAIANLLDPNFHGKSLGPTDFETIIIPYIEKVYTFEEAAHIYGVMQKYIAKTDEFSGALLWASIEYSSPISWWKSNFTHKFPVVVELACRVLSIPTSSAAAERNWSNFGFIHSKLRARLNNNRVKKLVAIYQNLRIHKEVKEDNWFEEDEV</sequence>
<evidence type="ECO:0000256" key="1">
    <source>
        <dbReference type="ARBA" id="ARBA00004123"/>
    </source>
</evidence>
<dbReference type="SUPFAM" id="SSF53098">
    <property type="entry name" value="Ribonuclease H-like"/>
    <property type="match status" value="1"/>
</dbReference>
<dbReference type="PANTHER" id="PTHR46481">
    <property type="entry name" value="ZINC FINGER BED DOMAIN-CONTAINING PROTEIN 4"/>
    <property type="match status" value="1"/>
</dbReference>
<organism evidence="8 11">
    <name type="scientific">Rhizophagus clarus</name>
    <dbReference type="NCBI Taxonomy" id="94130"/>
    <lineage>
        <taxon>Eukaryota</taxon>
        <taxon>Fungi</taxon>
        <taxon>Fungi incertae sedis</taxon>
        <taxon>Mucoromycota</taxon>
        <taxon>Glomeromycotina</taxon>
        <taxon>Glomeromycetes</taxon>
        <taxon>Glomerales</taxon>
        <taxon>Glomeraceae</taxon>
        <taxon>Rhizophagus</taxon>
    </lineage>
</organism>
<evidence type="ECO:0000313" key="9">
    <source>
        <dbReference type="EMBL" id="GES91431.1"/>
    </source>
</evidence>
<keyword evidence="3" id="KW-0863">Zinc-finger</keyword>
<evidence type="ECO:0000313" key="10">
    <source>
        <dbReference type="EMBL" id="GET03344.1"/>
    </source>
</evidence>
<dbReference type="EMBL" id="BEXD01004268">
    <property type="protein sequence ID" value="GBC09045.1"/>
    <property type="molecule type" value="Genomic_DNA"/>
</dbReference>
<dbReference type="GO" id="GO:0008270">
    <property type="term" value="F:zinc ion binding"/>
    <property type="evidence" value="ECO:0007669"/>
    <property type="project" value="UniProtKB-KW"/>
</dbReference>
<dbReference type="OrthoDB" id="2319784at2759"/>
<dbReference type="Pfam" id="PF04937">
    <property type="entry name" value="DUF659"/>
    <property type="match status" value="1"/>
</dbReference>
<dbReference type="InterPro" id="IPR007021">
    <property type="entry name" value="DUF659"/>
</dbReference>
<comment type="caution">
    <text evidence="8">The sequence shown here is derived from an EMBL/GenBank/DDBJ whole genome shotgun (WGS) entry which is preliminary data.</text>
</comment>
<comment type="subcellular location">
    <subcellularLocation>
        <location evidence="1">Nucleus</location>
    </subcellularLocation>
</comment>
<keyword evidence="2" id="KW-0479">Metal-binding</keyword>
<evidence type="ECO:0000259" key="6">
    <source>
        <dbReference type="Pfam" id="PF04937"/>
    </source>
</evidence>
<evidence type="ECO:0000259" key="7">
    <source>
        <dbReference type="Pfam" id="PF05699"/>
    </source>
</evidence>
<keyword evidence="11" id="KW-1185">Reference proteome</keyword>